<gene>
    <name evidence="2" type="ORF">UY55_C0005G0028</name>
</gene>
<feature type="transmembrane region" description="Helical" evidence="1">
    <location>
        <begin position="7"/>
        <end position="29"/>
    </location>
</feature>
<feature type="transmembrane region" description="Helical" evidence="1">
    <location>
        <begin position="35"/>
        <end position="62"/>
    </location>
</feature>
<organism evidence="2 3">
    <name type="scientific">Candidatus Jorgensenbacteria bacterium GW2011_GWB1_50_10</name>
    <dbReference type="NCBI Taxonomy" id="1618665"/>
    <lineage>
        <taxon>Bacteria</taxon>
        <taxon>Candidatus Joergenseniibacteriota</taxon>
    </lineage>
</organism>
<keyword evidence="1" id="KW-0812">Transmembrane</keyword>
<proteinExistence type="predicted"/>
<comment type="caution">
    <text evidence="2">The sequence shown here is derived from an EMBL/GenBank/DDBJ whole genome shotgun (WGS) entry which is preliminary data.</text>
</comment>
<sequence>MANFTWTLIVLSTLGSITAFGLFLANIITTGNNPIILWVQSIPPLEFLLVFVALLILVGVLLRPKPHRRR</sequence>
<dbReference type="Proteomes" id="UP000034224">
    <property type="component" value="Unassembled WGS sequence"/>
</dbReference>
<protein>
    <submittedName>
        <fullName evidence="2">Uncharacterized protein</fullName>
    </submittedName>
</protein>
<evidence type="ECO:0000313" key="2">
    <source>
        <dbReference type="EMBL" id="KKW14680.1"/>
    </source>
</evidence>
<dbReference type="AlphaFoldDB" id="A0A0G1W7X0"/>
<evidence type="ECO:0000256" key="1">
    <source>
        <dbReference type="SAM" id="Phobius"/>
    </source>
</evidence>
<accession>A0A0G1W7X0</accession>
<keyword evidence="1" id="KW-0472">Membrane</keyword>
<dbReference type="STRING" id="1618665.UY55_C0005G0028"/>
<evidence type="ECO:0000313" key="3">
    <source>
        <dbReference type="Proteomes" id="UP000034224"/>
    </source>
</evidence>
<keyword evidence="1" id="KW-1133">Transmembrane helix</keyword>
<reference evidence="2 3" key="1">
    <citation type="journal article" date="2015" name="Nature">
        <title>rRNA introns, odd ribosomes, and small enigmatic genomes across a large radiation of phyla.</title>
        <authorList>
            <person name="Brown C.T."/>
            <person name="Hug L.A."/>
            <person name="Thomas B.C."/>
            <person name="Sharon I."/>
            <person name="Castelle C.J."/>
            <person name="Singh A."/>
            <person name="Wilkins M.J."/>
            <person name="Williams K.H."/>
            <person name="Banfield J.F."/>
        </authorList>
    </citation>
    <scope>NUCLEOTIDE SEQUENCE [LARGE SCALE GENOMIC DNA]</scope>
</reference>
<name>A0A0G1W7X0_9BACT</name>
<dbReference type="EMBL" id="LCQK01000005">
    <property type="protein sequence ID" value="KKW14680.1"/>
    <property type="molecule type" value="Genomic_DNA"/>
</dbReference>